<dbReference type="PANTHER" id="PTHR24075">
    <property type="entry name" value="SEC63 DOMAIN-CONTAINING"/>
    <property type="match status" value="1"/>
</dbReference>
<dbReference type="Proteomes" id="UP000784294">
    <property type="component" value="Unassembled WGS sequence"/>
</dbReference>
<sequence>MEFSQMVTQAVWHKDSYLRQLPHFTQERIERAKTEANVETVFDMMELDDDKRNLLLSGLSHAQMADVARFCNRYPNIELTYEVVTLSGEQSAIKHPMKV</sequence>
<dbReference type="GO" id="GO:0003724">
    <property type="term" value="F:RNA helicase activity"/>
    <property type="evidence" value="ECO:0007669"/>
    <property type="project" value="TreeGrafter"/>
</dbReference>
<evidence type="ECO:0008006" key="3">
    <source>
        <dbReference type="Google" id="ProtNLM"/>
    </source>
</evidence>
<keyword evidence="2" id="KW-1185">Reference proteome</keyword>
<dbReference type="PANTHER" id="PTHR24075:SF5">
    <property type="entry name" value="U5 SMALL NUCLEAR RIBONUCLEOPROTEIN 200 KDA HELICASE"/>
    <property type="match status" value="1"/>
</dbReference>
<evidence type="ECO:0000313" key="2">
    <source>
        <dbReference type="Proteomes" id="UP000784294"/>
    </source>
</evidence>
<dbReference type="GO" id="GO:0005681">
    <property type="term" value="C:spliceosomal complex"/>
    <property type="evidence" value="ECO:0007669"/>
    <property type="project" value="TreeGrafter"/>
</dbReference>
<name>A0A3S5CJZ4_9PLAT</name>
<dbReference type="FunFam" id="1.10.150.20:FF:000013">
    <property type="entry name" value="U5 small nuclear ribonucleoprotein kDa helicase"/>
    <property type="match status" value="1"/>
</dbReference>
<dbReference type="GO" id="GO:0000388">
    <property type="term" value="P:spliceosome conformational change to release U4 (or U4atac) and U1 (or U11)"/>
    <property type="evidence" value="ECO:0007669"/>
    <property type="project" value="TreeGrafter"/>
</dbReference>
<protein>
    <recommendedName>
        <fullName evidence="3">SEC63 domain-containing protein</fullName>
    </recommendedName>
</protein>
<dbReference type="OrthoDB" id="5575at2759"/>
<proteinExistence type="predicted"/>
<dbReference type="GO" id="GO:0003723">
    <property type="term" value="F:RNA binding"/>
    <property type="evidence" value="ECO:0007669"/>
    <property type="project" value="TreeGrafter"/>
</dbReference>
<dbReference type="EMBL" id="CAAALY010021589">
    <property type="protein sequence ID" value="VEL14556.1"/>
    <property type="molecule type" value="Genomic_DNA"/>
</dbReference>
<dbReference type="Gene3D" id="1.10.150.20">
    <property type="entry name" value="5' to 3' exonuclease, C-terminal subdomain"/>
    <property type="match status" value="1"/>
</dbReference>
<evidence type="ECO:0000313" key="1">
    <source>
        <dbReference type="EMBL" id="VEL14556.1"/>
    </source>
</evidence>
<gene>
    <name evidence="1" type="ORF">PXEA_LOCUS7996</name>
</gene>
<dbReference type="AlphaFoldDB" id="A0A3S5CJZ4"/>
<dbReference type="SUPFAM" id="SSF158702">
    <property type="entry name" value="Sec63 N-terminal domain-like"/>
    <property type="match status" value="1"/>
</dbReference>
<accession>A0A3S5CJZ4</accession>
<reference evidence="1" key="1">
    <citation type="submission" date="2018-11" db="EMBL/GenBank/DDBJ databases">
        <authorList>
            <consortium name="Pathogen Informatics"/>
        </authorList>
    </citation>
    <scope>NUCLEOTIDE SEQUENCE</scope>
</reference>
<organism evidence="1 2">
    <name type="scientific">Protopolystoma xenopodis</name>
    <dbReference type="NCBI Taxonomy" id="117903"/>
    <lineage>
        <taxon>Eukaryota</taxon>
        <taxon>Metazoa</taxon>
        <taxon>Spiralia</taxon>
        <taxon>Lophotrochozoa</taxon>
        <taxon>Platyhelminthes</taxon>
        <taxon>Monogenea</taxon>
        <taxon>Polyopisthocotylea</taxon>
        <taxon>Polystomatidea</taxon>
        <taxon>Polystomatidae</taxon>
        <taxon>Protopolystoma</taxon>
    </lineage>
</organism>
<comment type="caution">
    <text evidence="1">The sequence shown here is derived from an EMBL/GenBank/DDBJ whole genome shotgun (WGS) entry which is preliminary data.</text>
</comment>